<reference evidence="13" key="1">
    <citation type="journal article" date="2020" name="bioRxiv">
        <title>Comparative genomics of Chlamydomonas.</title>
        <authorList>
            <person name="Craig R.J."/>
            <person name="Hasan A.R."/>
            <person name="Ness R.W."/>
            <person name="Keightley P.D."/>
        </authorList>
    </citation>
    <scope>NUCLEOTIDE SEQUENCE</scope>
    <source>
        <strain evidence="13">SAG 7.73</strain>
    </source>
</reference>
<proteinExistence type="predicted"/>
<keyword evidence="3" id="KW-0001">2Fe-2S</keyword>
<dbReference type="GO" id="GO:0046872">
    <property type="term" value="F:metal ion binding"/>
    <property type="evidence" value="ECO:0007669"/>
    <property type="project" value="UniProtKB-KW"/>
</dbReference>
<feature type="region of interest" description="Disordered" evidence="10">
    <location>
        <begin position="367"/>
        <end position="413"/>
    </location>
</feature>
<comment type="caution">
    <text evidence="13">The sequence shown here is derived from an EMBL/GenBank/DDBJ whole genome shotgun (WGS) entry which is preliminary data.</text>
</comment>
<evidence type="ECO:0000256" key="7">
    <source>
        <dbReference type="ARBA" id="ARBA00023004"/>
    </source>
</evidence>
<dbReference type="GO" id="GO:0005737">
    <property type="term" value="C:cytoplasm"/>
    <property type="evidence" value="ECO:0007669"/>
    <property type="project" value="TreeGrafter"/>
</dbReference>
<evidence type="ECO:0000256" key="6">
    <source>
        <dbReference type="ARBA" id="ARBA00023002"/>
    </source>
</evidence>
<dbReference type="AlphaFoldDB" id="A0A835TPC0"/>
<feature type="compositionally biased region" description="Basic and acidic residues" evidence="10">
    <location>
        <begin position="398"/>
        <end position="413"/>
    </location>
</feature>
<feature type="compositionally biased region" description="Low complexity" evidence="10">
    <location>
        <begin position="41"/>
        <end position="50"/>
    </location>
</feature>
<protein>
    <recommendedName>
        <fullName evidence="12">Rieske domain-containing protein</fullName>
    </recommendedName>
</protein>
<feature type="transmembrane region" description="Helical" evidence="11">
    <location>
        <begin position="584"/>
        <end position="608"/>
    </location>
</feature>
<dbReference type="SUPFAM" id="SSF50022">
    <property type="entry name" value="ISP domain"/>
    <property type="match status" value="1"/>
</dbReference>
<feature type="compositionally biased region" description="Low complexity" evidence="10">
    <location>
        <begin position="58"/>
        <end position="85"/>
    </location>
</feature>
<dbReference type="GO" id="GO:0051537">
    <property type="term" value="F:2 iron, 2 sulfur cluster binding"/>
    <property type="evidence" value="ECO:0007669"/>
    <property type="project" value="UniProtKB-KW"/>
</dbReference>
<keyword evidence="14" id="KW-1185">Reference proteome</keyword>
<dbReference type="Gene3D" id="2.102.10.10">
    <property type="entry name" value="Rieske [2Fe-2S] iron-sulphur domain"/>
    <property type="match status" value="1"/>
</dbReference>
<evidence type="ECO:0000313" key="14">
    <source>
        <dbReference type="Proteomes" id="UP000650467"/>
    </source>
</evidence>
<feature type="transmembrane region" description="Helical" evidence="11">
    <location>
        <begin position="620"/>
        <end position="640"/>
    </location>
</feature>
<evidence type="ECO:0000256" key="9">
    <source>
        <dbReference type="ARBA" id="ARBA00023136"/>
    </source>
</evidence>
<dbReference type="InterPro" id="IPR036922">
    <property type="entry name" value="Rieske_2Fe-2S_sf"/>
</dbReference>
<keyword evidence="5 11" id="KW-1133">Transmembrane helix</keyword>
<dbReference type="PANTHER" id="PTHR21266">
    <property type="entry name" value="IRON-SULFUR DOMAIN CONTAINING PROTEIN"/>
    <property type="match status" value="1"/>
</dbReference>
<evidence type="ECO:0000313" key="13">
    <source>
        <dbReference type="EMBL" id="KAG2442761.1"/>
    </source>
</evidence>
<gene>
    <name evidence="13" type="ORF">HXX76_002842</name>
</gene>
<evidence type="ECO:0000256" key="4">
    <source>
        <dbReference type="ARBA" id="ARBA00022723"/>
    </source>
</evidence>
<feature type="compositionally biased region" description="Basic and acidic residues" evidence="10">
    <location>
        <begin position="1"/>
        <end position="10"/>
    </location>
</feature>
<feature type="domain" description="Rieske" evidence="12">
    <location>
        <begin position="97"/>
        <end position="209"/>
    </location>
</feature>
<sequence length="684" mass="71733">MRGHQVDRTGPRITASGGATGWRARVRTGLAHPAAAEVPPTRVSAAAAAAPAPPPAAASPESRATAASSRHTAPATAAAPASSGSGPAPYNWFANWVPIVPVCYLDPTRPTPTTILGQPLVLWHHQTEGWRVMRDMCPHRLAPLSEGRLEEGGTRLACAYHGWEFDGDGHCTRVPQLAADPRAAATACGSVRSCVSSFPTRVHDGVLWAWLEAGPAAAAAAAAAPLPRLLDAGNNPIIDWSMNELPNDYSFWVEQGMDPAHANFLHHGLGAFRTSESVPMRGGLVRNQDIDVKSGWTWQHRGYEVKNADMDAQRDFEPPFVIRATYDQPNGSRTQICTMQVPVRPGVCRTFFKLGVGKAPKPAAAAAEVAHQAPQSQPQVPAAASASAATSAAAQPAAEDKNDGKKEEKKKETGRGGIFGLVSKIPHWVFLSQLLADQDVVMMCRQEELMRREGLTRRDYWLNSRSDEGVAAINKWMKMAGYPISLWGGGSGGAASSGRSAGAGAADAAAGAASPASAGAEHSGRRTAQQLLSRGGAAAAPLGLTYAGWPAAGISLEQLLSRRERHVRHCVECQRGEVFVQRVCVALTAAAALVAAGTVVAALVAALGGGGVAAVGGWRALGTAAAGAVALVVAAMKAWAFKEERFVSGLPQWEKIGGYAMLKLKGSKGKGGQGQYKIEKPKKQ</sequence>
<keyword evidence="4" id="KW-0479">Metal-binding</keyword>
<comment type="subcellular location">
    <subcellularLocation>
        <location evidence="1">Membrane</location>
    </subcellularLocation>
</comment>
<dbReference type="PROSITE" id="PS51296">
    <property type="entry name" value="RIESKE"/>
    <property type="match status" value="1"/>
</dbReference>
<keyword evidence="8" id="KW-0411">Iron-sulfur</keyword>
<dbReference type="GO" id="GO:0016491">
    <property type="term" value="F:oxidoreductase activity"/>
    <property type="evidence" value="ECO:0007669"/>
    <property type="project" value="UniProtKB-KW"/>
</dbReference>
<dbReference type="InterPro" id="IPR050584">
    <property type="entry name" value="Cholesterol_7-desaturase"/>
</dbReference>
<dbReference type="EMBL" id="JAEHOC010000004">
    <property type="protein sequence ID" value="KAG2442761.1"/>
    <property type="molecule type" value="Genomic_DNA"/>
</dbReference>
<dbReference type="Pfam" id="PF00355">
    <property type="entry name" value="Rieske"/>
    <property type="match status" value="1"/>
</dbReference>
<organism evidence="13 14">
    <name type="scientific">Chlamydomonas incerta</name>
    <dbReference type="NCBI Taxonomy" id="51695"/>
    <lineage>
        <taxon>Eukaryota</taxon>
        <taxon>Viridiplantae</taxon>
        <taxon>Chlorophyta</taxon>
        <taxon>core chlorophytes</taxon>
        <taxon>Chlorophyceae</taxon>
        <taxon>CS clade</taxon>
        <taxon>Chlamydomonadales</taxon>
        <taxon>Chlamydomonadaceae</taxon>
        <taxon>Chlamydomonas</taxon>
    </lineage>
</organism>
<evidence type="ECO:0000259" key="12">
    <source>
        <dbReference type="PROSITE" id="PS51296"/>
    </source>
</evidence>
<evidence type="ECO:0000256" key="5">
    <source>
        <dbReference type="ARBA" id="ARBA00022989"/>
    </source>
</evidence>
<feature type="compositionally biased region" description="Low complexity" evidence="10">
    <location>
        <begin position="367"/>
        <end position="397"/>
    </location>
</feature>
<accession>A0A835TPC0</accession>
<evidence type="ECO:0000256" key="10">
    <source>
        <dbReference type="SAM" id="MobiDB-lite"/>
    </source>
</evidence>
<evidence type="ECO:0000256" key="3">
    <source>
        <dbReference type="ARBA" id="ARBA00022714"/>
    </source>
</evidence>
<name>A0A835TPC0_CHLIN</name>
<dbReference type="InterPro" id="IPR017941">
    <property type="entry name" value="Rieske_2Fe-2S"/>
</dbReference>
<evidence type="ECO:0000256" key="8">
    <source>
        <dbReference type="ARBA" id="ARBA00023014"/>
    </source>
</evidence>
<keyword evidence="9 11" id="KW-0472">Membrane</keyword>
<feature type="region of interest" description="Disordered" evidence="10">
    <location>
        <begin position="41"/>
        <end position="85"/>
    </location>
</feature>
<evidence type="ECO:0000256" key="11">
    <source>
        <dbReference type="SAM" id="Phobius"/>
    </source>
</evidence>
<keyword evidence="2 11" id="KW-0812">Transmembrane</keyword>
<dbReference type="SUPFAM" id="SSF55961">
    <property type="entry name" value="Bet v1-like"/>
    <property type="match status" value="1"/>
</dbReference>
<feature type="region of interest" description="Disordered" evidence="10">
    <location>
        <begin position="1"/>
        <end position="23"/>
    </location>
</feature>
<dbReference type="OrthoDB" id="544240at2759"/>
<keyword evidence="7" id="KW-0408">Iron</keyword>
<dbReference type="GO" id="GO:0016020">
    <property type="term" value="C:membrane"/>
    <property type="evidence" value="ECO:0007669"/>
    <property type="project" value="UniProtKB-SubCell"/>
</dbReference>
<dbReference type="PANTHER" id="PTHR21266:SF32">
    <property type="entry name" value="CHOLESTEROL 7-DESATURASE NVD"/>
    <property type="match status" value="1"/>
</dbReference>
<evidence type="ECO:0000256" key="1">
    <source>
        <dbReference type="ARBA" id="ARBA00004370"/>
    </source>
</evidence>
<keyword evidence="6" id="KW-0560">Oxidoreductase</keyword>
<evidence type="ECO:0000256" key="2">
    <source>
        <dbReference type="ARBA" id="ARBA00022692"/>
    </source>
</evidence>
<dbReference type="Proteomes" id="UP000650467">
    <property type="component" value="Unassembled WGS sequence"/>
</dbReference>